<organism evidence="1 2">
    <name type="scientific">Solanum commersonii</name>
    <name type="common">Commerson's wild potato</name>
    <name type="synonym">Commerson's nightshade</name>
    <dbReference type="NCBI Taxonomy" id="4109"/>
    <lineage>
        <taxon>Eukaryota</taxon>
        <taxon>Viridiplantae</taxon>
        <taxon>Streptophyta</taxon>
        <taxon>Embryophyta</taxon>
        <taxon>Tracheophyta</taxon>
        <taxon>Spermatophyta</taxon>
        <taxon>Magnoliopsida</taxon>
        <taxon>eudicotyledons</taxon>
        <taxon>Gunneridae</taxon>
        <taxon>Pentapetalae</taxon>
        <taxon>asterids</taxon>
        <taxon>lamiids</taxon>
        <taxon>Solanales</taxon>
        <taxon>Solanaceae</taxon>
        <taxon>Solanoideae</taxon>
        <taxon>Solaneae</taxon>
        <taxon>Solanum</taxon>
    </lineage>
</organism>
<name>A0A9J5ZP59_SOLCO</name>
<sequence length="83" mass="9426">MSSRAGKPSIFRFSYAIVHGYLVIHIESVGSHGQIDPFSKSNNPHSKKIAHFVDVRVLVHGFLVIQNFDVIFANSFHRRPLRP</sequence>
<dbReference type="Proteomes" id="UP000824120">
    <property type="component" value="Chromosome 3"/>
</dbReference>
<evidence type="ECO:0000313" key="2">
    <source>
        <dbReference type="Proteomes" id="UP000824120"/>
    </source>
</evidence>
<comment type="caution">
    <text evidence="1">The sequence shown here is derived from an EMBL/GenBank/DDBJ whole genome shotgun (WGS) entry which is preliminary data.</text>
</comment>
<keyword evidence="2" id="KW-1185">Reference proteome</keyword>
<reference evidence="1 2" key="1">
    <citation type="submission" date="2020-09" db="EMBL/GenBank/DDBJ databases">
        <title>De no assembly of potato wild relative species, Solanum commersonii.</title>
        <authorList>
            <person name="Cho K."/>
        </authorList>
    </citation>
    <scope>NUCLEOTIDE SEQUENCE [LARGE SCALE GENOMIC DNA]</scope>
    <source>
        <strain evidence="1">LZ3.2</strain>
        <tissue evidence="1">Leaf</tissue>
    </source>
</reference>
<dbReference type="EMBL" id="JACXVP010000003">
    <property type="protein sequence ID" value="KAG5613952.1"/>
    <property type="molecule type" value="Genomic_DNA"/>
</dbReference>
<dbReference type="AlphaFoldDB" id="A0A9J5ZP59"/>
<accession>A0A9J5ZP59</accession>
<protein>
    <submittedName>
        <fullName evidence="1">Uncharacterized protein</fullName>
    </submittedName>
</protein>
<evidence type="ECO:0000313" key="1">
    <source>
        <dbReference type="EMBL" id="KAG5613952.1"/>
    </source>
</evidence>
<proteinExistence type="predicted"/>
<gene>
    <name evidence="1" type="ORF">H5410_013776</name>
</gene>